<accession>A0A0E3QUI1</accession>
<sequence>MEVYQGYSYIISIWLIYRHNFNLAYIQLHNFNLAHIQLHNFNHSRHLTIESGKCYGDELKEDIQINSKIGLSTNVGTEFAS</sequence>
<dbReference type="AlphaFoldDB" id="A0A0E3QUI1"/>
<proteinExistence type="predicted"/>
<keyword evidence="2" id="KW-1185">Reference proteome</keyword>
<dbReference type="HOGENOM" id="CLU_2565706_0_0_2"/>
<gene>
    <name evidence="1" type="ORF">MSBRM_2060</name>
</gene>
<reference evidence="1 2" key="1">
    <citation type="submission" date="2014-07" db="EMBL/GenBank/DDBJ databases">
        <title>Methanogenic archaea and the global carbon cycle.</title>
        <authorList>
            <person name="Henriksen J.R."/>
            <person name="Luke J."/>
            <person name="Reinhart S."/>
            <person name="Benedict M.N."/>
            <person name="Youngblut N.D."/>
            <person name="Metcalf M.E."/>
            <person name="Whitaker R.J."/>
            <person name="Metcalf W.W."/>
        </authorList>
    </citation>
    <scope>NUCLEOTIDE SEQUENCE [LARGE SCALE GENOMIC DNA]</scope>
    <source>
        <strain evidence="1 2">MS</strain>
    </source>
</reference>
<name>A0A0E3QUI1_METBA</name>
<protein>
    <submittedName>
        <fullName evidence="1">Uncharacterized protein</fullName>
    </submittedName>
</protein>
<organism evidence="1 2">
    <name type="scientific">Methanosarcina barkeri MS</name>
    <dbReference type="NCBI Taxonomy" id="1434108"/>
    <lineage>
        <taxon>Archaea</taxon>
        <taxon>Methanobacteriati</taxon>
        <taxon>Methanobacteriota</taxon>
        <taxon>Stenosarchaea group</taxon>
        <taxon>Methanomicrobia</taxon>
        <taxon>Methanosarcinales</taxon>
        <taxon>Methanosarcinaceae</taxon>
        <taxon>Methanosarcina</taxon>
    </lineage>
</organism>
<dbReference type="KEGG" id="mby:MSBRM_2060"/>
<dbReference type="EMBL" id="CP009528">
    <property type="protein sequence ID" value="AKB55058.1"/>
    <property type="molecule type" value="Genomic_DNA"/>
</dbReference>
<dbReference type="Proteomes" id="UP000033033">
    <property type="component" value="Chromosome"/>
</dbReference>
<evidence type="ECO:0000313" key="2">
    <source>
        <dbReference type="Proteomes" id="UP000033033"/>
    </source>
</evidence>
<evidence type="ECO:0000313" key="1">
    <source>
        <dbReference type="EMBL" id="AKB55058.1"/>
    </source>
</evidence>
<dbReference type="STRING" id="1434108.MSBRM_2060"/>